<dbReference type="HOGENOM" id="CLU_3395280_0_0_7"/>
<evidence type="ECO:0000313" key="2">
    <source>
        <dbReference type="Proteomes" id="UP000008080"/>
    </source>
</evidence>
<keyword evidence="2" id="KW-1185">Reference proteome</keyword>
<reference evidence="1 2" key="1">
    <citation type="journal article" date="2004" name="Science">
        <title>A predator unmasked: life cycle of Bdellovibrio bacteriovorus from a genomic perspective.</title>
        <authorList>
            <person name="Rendulic S."/>
            <person name="Jagtap P."/>
            <person name="Rosinus A."/>
            <person name="Eppinger M."/>
            <person name="Baar C."/>
            <person name="Lanz C."/>
            <person name="Keller H."/>
            <person name="Lambert C."/>
            <person name="Evans K.J."/>
            <person name="Goesmann A."/>
            <person name="Meyer F."/>
            <person name="Sockett R.E."/>
            <person name="Schuster S.C."/>
        </authorList>
    </citation>
    <scope>NUCLEOTIDE SEQUENCE [LARGE SCALE GENOMIC DNA]</scope>
    <source>
        <strain evidence="2">ATCC 15356 / DSM 50701 / NCIMB 9529 / HD100</strain>
    </source>
</reference>
<dbReference type="STRING" id="264462.Bd2666"/>
<dbReference type="EMBL" id="BX842653">
    <property type="protein sequence ID" value="CAE80457.1"/>
    <property type="molecule type" value="Genomic_DNA"/>
</dbReference>
<accession>Q6MJV2</accession>
<dbReference type="AlphaFoldDB" id="Q6MJV2"/>
<name>Q6MJV2_BDEBA</name>
<dbReference type="KEGG" id="bba:Bd2666"/>
<sequence>MTAATGSNPINSFCGRHIHRKSLVLKKEKRE</sequence>
<proteinExistence type="predicted"/>
<gene>
    <name evidence="1" type="ordered locus">Bd2666</name>
</gene>
<protein>
    <submittedName>
        <fullName evidence="1">Uncharacterized protein</fullName>
    </submittedName>
</protein>
<dbReference type="Proteomes" id="UP000008080">
    <property type="component" value="Chromosome"/>
</dbReference>
<evidence type="ECO:0000313" key="1">
    <source>
        <dbReference type="EMBL" id="CAE80457.1"/>
    </source>
</evidence>
<organism evidence="1 2">
    <name type="scientific">Bdellovibrio bacteriovorus (strain ATCC 15356 / DSM 50701 / NCIMB 9529 / HD100)</name>
    <dbReference type="NCBI Taxonomy" id="264462"/>
    <lineage>
        <taxon>Bacteria</taxon>
        <taxon>Pseudomonadati</taxon>
        <taxon>Bdellovibrionota</taxon>
        <taxon>Bdellovibrionia</taxon>
        <taxon>Bdellovibrionales</taxon>
        <taxon>Pseudobdellovibrionaceae</taxon>
        <taxon>Bdellovibrio</taxon>
    </lineage>
</organism>